<protein>
    <recommendedName>
        <fullName evidence="7">GW domain-containing protein</fullName>
    </recommendedName>
</protein>
<organism evidence="5 6">
    <name type="scientific">Philodulcilactobacillus myokoensis</name>
    <dbReference type="NCBI Taxonomy" id="2929573"/>
    <lineage>
        <taxon>Bacteria</taxon>
        <taxon>Bacillati</taxon>
        <taxon>Bacillota</taxon>
        <taxon>Bacilli</taxon>
        <taxon>Lactobacillales</taxon>
        <taxon>Lactobacillaceae</taxon>
        <taxon>Philodulcilactobacillus</taxon>
    </lineage>
</organism>
<evidence type="ECO:0000259" key="4">
    <source>
        <dbReference type="Pfam" id="PF13529"/>
    </source>
</evidence>
<dbReference type="InterPro" id="IPR038200">
    <property type="entry name" value="GW_dom_sf"/>
</dbReference>
<proteinExistence type="predicted"/>
<evidence type="ECO:0000259" key="3">
    <source>
        <dbReference type="Pfam" id="PF13457"/>
    </source>
</evidence>
<dbReference type="Gene3D" id="2.30.30.170">
    <property type="match status" value="1"/>
</dbReference>
<feature type="domain" description="Peptidase C39-like" evidence="4">
    <location>
        <begin position="140"/>
        <end position="270"/>
    </location>
</feature>
<dbReference type="AlphaFoldDB" id="A0A9W6B444"/>
<name>A0A9W6B444_9LACO</name>
<feature type="domain" description="GW" evidence="3">
    <location>
        <begin position="61"/>
        <end position="133"/>
    </location>
</feature>
<dbReference type="Pfam" id="PF13529">
    <property type="entry name" value="Peptidase_C39_2"/>
    <property type="match status" value="1"/>
</dbReference>
<dbReference type="InterPro" id="IPR025987">
    <property type="entry name" value="GW_dom"/>
</dbReference>
<gene>
    <name evidence="5" type="ORF">WR164_13180</name>
</gene>
<feature type="signal peptide" evidence="2">
    <location>
        <begin position="1"/>
        <end position="27"/>
    </location>
</feature>
<dbReference type="SUPFAM" id="SSF82057">
    <property type="entry name" value="Prokaryotic SH3-related domain"/>
    <property type="match status" value="1"/>
</dbReference>
<keyword evidence="1 2" id="KW-0732">Signal</keyword>
<keyword evidence="6" id="KW-1185">Reference proteome</keyword>
<reference evidence="5" key="2">
    <citation type="journal article" date="2023" name="PLoS ONE">
        <title>Philodulcilactobacillus myokoensis gen. nov., sp. nov., a fructophilic, acidophilic, and agar-phobic lactic acid bacterium isolated from fermented vegetable extracts.</title>
        <authorList>
            <person name="Kouya T."/>
            <person name="Ishiyama Y."/>
            <person name="Ohashi S."/>
            <person name="Kumakubo R."/>
            <person name="Yamazaki T."/>
            <person name="Otaki T."/>
        </authorList>
    </citation>
    <scope>NUCLEOTIDE SEQUENCE</scope>
    <source>
        <strain evidence="5">WR16-4</strain>
    </source>
</reference>
<dbReference type="EMBL" id="BRPL01000002">
    <property type="protein sequence ID" value="GLB47339.1"/>
    <property type="molecule type" value="Genomic_DNA"/>
</dbReference>
<dbReference type="PANTHER" id="PTHR37806">
    <property type="entry name" value="LMO0724 PROTEIN"/>
    <property type="match status" value="1"/>
</dbReference>
<evidence type="ECO:0000313" key="6">
    <source>
        <dbReference type="Proteomes" id="UP001144204"/>
    </source>
</evidence>
<feature type="chain" id="PRO_5040921797" description="GW domain-containing protein" evidence="2">
    <location>
        <begin position="28"/>
        <end position="296"/>
    </location>
</feature>
<comment type="caution">
    <text evidence="5">The sequence shown here is derived from an EMBL/GenBank/DDBJ whole genome shotgun (WGS) entry which is preliminary data.</text>
</comment>
<evidence type="ECO:0000256" key="1">
    <source>
        <dbReference type="ARBA" id="ARBA00022729"/>
    </source>
</evidence>
<sequence length="296" mass="33866">MKQKLIFLFIISFSMAFLLMTSVGAYADDTTANGSNQNQTTSNQQVKNHPSQKYQAIIKYQKINYDLKVKSGKYAVYSSGAPRTSQDNMKPMYHTQKFSHRIIQVEAIEQTANGTWLQFRTKHAKGWLNANAFYHNARWLNVPLISQRPQLPTGCEMTAVTMMLRYAGVKVNKMQVAKATVRSKNPNKGFVGDPTKASGWYVFPKGIAPVVKRYLHHVKNMTGAQIKNLKQQINRNHPVVVWVANFDGFPNHAVTMNGYDATRIYYNDPWKNKRTSMNANEFNGHRKKDAYRTLSY</sequence>
<evidence type="ECO:0000256" key="2">
    <source>
        <dbReference type="SAM" id="SignalP"/>
    </source>
</evidence>
<dbReference type="Gene3D" id="3.90.70.10">
    <property type="entry name" value="Cysteine proteinases"/>
    <property type="match status" value="1"/>
</dbReference>
<dbReference type="Pfam" id="PF13457">
    <property type="entry name" value="GW"/>
    <property type="match status" value="1"/>
</dbReference>
<dbReference type="InterPro" id="IPR039564">
    <property type="entry name" value="Peptidase_C39-like"/>
</dbReference>
<evidence type="ECO:0000313" key="5">
    <source>
        <dbReference type="EMBL" id="GLB47339.1"/>
    </source>
</evidence>
<dbReference type="Proteomes" id="UP001144204">
    <property type="component" value="Unassembled WGS sequence"/>
</dbReference>
<reference evidence="5" key="1">
    <citation type="submission" date="2022-07" db="EMBL/GenBank/DDBJ databases">
        <authorList>
            <person name="Kouya T."/>
            <person name="Ishiyama Y."/>
        </authorList>
    </citation>
    <scope>NUCLEOTIDE SEQUENCE</scope>
    <source>
        <strain evidence="5">WR16-4</strain>
    </source>
</reference>
<accession>A0A9W6B444</accession>
<evidence type="ECO:0008006" key="7">
    <source>
        <dbReference type="Google" id="ProtNLM"/>
    </source>
</evidence>
<dbReference type="PANTHER" id="PTHR37806:SF1">
    <property type="entry name" value="PEPTIDASE C39-LIKE DOMAIN-CONTAINING PROTEIN"/>
    <property type="match status" value="1"/>
</dbReference>